<dbReference type="EMBL" id="JASPDQ010000001">
    <property type="protein sequence ID" value="MDK8600991.1"/>
    <property type="molecule type" value="Genomic_DNA"/>
</dbReference>
<dbReference type="Proteomes" id="UP001225576">
    <property type="component" value="Unassembled WGS sequence"/>
</dbReference>
<accession>A0AAW6ZAF7</accession>
<dbReference type="InterPro" id="IPR027417">
    <property type="entry name" value="P-loop_NTPase"/>
</dbReference>
<evidence type="ECO:0000313" key="1">
    <source>
        <dbReference type="EMBL" id="MDK8600991.1"/>
    </source>
</evidence>
<organism evidence="1 2">
    <name type="scientific">Trueperella bernardiae</name>
    <dbReference type="NCBI Taxonomy" id="59561"/>
    <lineage>
        <taxon>Bacteria</taxon>
        <taxon>Bacillati</taxon>
        <taxon>Actinomycetota</taxon>
        <taxon>Actinomycetes</taxon>
        <taxon>Actinomycetales</taxon>
        <taxon>Actinomycetaceae</taxon>
        <taxon>Trueperella</taxon>
    </lineage>
</organism>
<dbReference type="AlphaFoldDB" id="A0AAW6ZAF7"/>
<dbReference type="Gene3D" id="3.40.50.300">
    <property type="entry name" value="P-loop containing nucleotide triphosphate hydrolases"/>
    <property type="match status" value="1"/>
</dbReference>
<dbReference type="InterPro" id="IPR017746">
    <property type="entry name" value="Cellulose_synthase_operon_BcsQ"/>
</dbReference>
<dbReference type="SUPFAM" id="SSF52540">
    <property type="entry name" value="P-loop containing nucleoside triphosphate hydrolases"/>
    <property type="match status" value="1"/>
</dbReference>
<sequence>MENMHSVVYTGTDRTVGDELARLADLVGIDFARLRAPAVLMFDDADAPGQVEAHFHEMFAPYFPRGRVRLDPHESADVLELMAAVGLTMRGRVIGVVGAHGGAGASTIAAWLARLIAVEDDCALVDVNPASVGIDHLLAIDAEPGKRWADLAGDGAILAGRLNRVLPRWQDVRVVSADDRGGVPDAASATRVISALAQTHAWTVLDLPVAAGMAGSEWHGLLDWCDVVLLVTRPDAVALAHARARRDQIGRQMVAVGNTVGSKMEAAHLAGAIGVPAMFSVRTLRGTRGDLDHGVTPGDRKRSGAERDLRALWEHVLEVTA</sequence>
<gene>
    <name evidence="1" type="ORF">QP858_00720</name>
</gene>
<reference evidence="1" key="1">
    <citation type="submission" date="2023-05" db="EMBL/GenBank/DDBJ databases">
        <title>Genomic Catalog of Human Bladder Bacteria.</title>
        <authorList>
            <person name="Du J."/>
        </authorList>
    </citation>
    <scope>NUCLEOTIDE SEQUENCE</scope>
    <source>
        <strain evidence="1">UMB1304A</strain>
    </source>
</reference>
<dbReference type="RefSeq" id="WP_285321187.1">
    <property type="nucleotide sequence ID" value="NZ_JASPDQ010000001.1"/>
</dbReference>
<comment type="caution">
    <text evidence="1">The sequence shown here is derived from an EMBL/GenBank/DDBJ whole genome shotgun (WGS) entry which is preliminary data.</text>
</comment>
<dbReference type="Pfam" id="PF06564">
    <property type="entry name" value="CBP_BcsQ"/>
    <property type="match status" value="1"/>
</dbReference>
<name>A0AAW6ZAF7_9ACTO</name>
<evidence type="ECO:0000313" key="2">
    <source>
        <dbReference type="Proteomes" id="UP001225576"/>
    </source>
</evidence>
<proteinExistence type="predicted"/>
<protein>
    <submittedName>
        <fullName evidence="1">Cellulose synthase operon protein YhjQ/BcsQ</fullName>
    </submittedName>
</protein>